<dbReference type="InterPro" id="IPR043519">
    <property type="entry name" value="NT_sf"/>
</dbReference>
<organism evidence="1 2">
    <name type="scientific">Paenibacillus sambharensis</name>
    <dbReference type="NCBI Taxonomy" id="1803190"/>
    <lineage>
        <taxon>Bacteria</taxon>
        <taxon>Bacillati</taxon>
        <taxon>Bacillota</taxon>
        <taxon>Bacilli</taxon>
        <taxon>Bacillales</taxon>
        <taxon>Paenibacillaceae</taxon>
        <taxon>Paenibacillus</taxon>
    </lineage>
</organism>
<evidence type="ECO:0000313" key="1">
    <source>
        <dbReference type="EMBL" id="PZD97262.1"/>
    </source>
</evidence>
<comment type="caution">
    <text evidence="1">The sequence shown here is derived from an EMBL/GenBank/DDBJ whole genome shotgun (WGS) entry which is preliminary data.</text>
</comment>
<sequence length="174" mass="20183">MDVQELIPLANRLEKCRIPYALGGSGMLHFFGLIDEENDWDLMVECPKDELLPLLRDYEFREQPSGDLPFASLYRITIPKSKIDIIGYFAFHTKKGVVNLPVRHHSSWYGVKICSPEVWFVAYKLLKRESKANLLKELLLSKPEVRDNELIKELLALPSLDEEIKDELVQLETR</sequence>
<accession>A0A2W1LQN4</accession>
<dbReference type="Gene3D" id="3.30.460.40">
    <property type="match status" value="1"/>
</dbReference>
<proteinExistence type="predicted"/>
<dbReference type="EMBL" id="QKRB01000028">
    <property type="protein sequence ID" value="PZD97262.1"/>
    <property type="molecule type" value="Genomic_DNA"/>
</dbReference>
<dbReference type="Proteomes" id="UP000249522">
    <property type="component" value="Unassembled WGS sequence"/>
</dbReference>
<dbReference type="SUPFAM" id="SSF81301">
    <property type="entry name" value="Nucleotidyltransferase"/>
    <property type="match status" value="1"/>
</dbReference>
<keyword evidence="2" id="KW-1185">Reference proteome</keyword>
<protein>
    <recommendedName>
        <fullName evidence="3">Nucleotidyltransferase family protein</fullName>
    </recommendedName>
</protein>
<name>A0A2W1LQN4_9BACL</name>
<dbReference type="AlphaFoldDB" id="A0A2W1LQN4"/>
<gene>
    <name evidence="1" type="ORF">DNH61_02565</name>
</gene>
<evidence type="ECO:0008006" key="3">
    <source>
        <dbReference type="Google" id="ProtNLM"/>
    </source>
</evidence>
<evidence type="ECO:0000313" key="2">
    <source>
        <dbReference type="Proteomes" id="UP000249522"/>
    </source>
</evidence>
<reference evidence="1 2" key="1">
    <citation type="submission" date="2018-06" db="EMBL/GenBank/DDBJ databases">
        <title>Paenibacillus imtechensis sp. nov.</title>
        <authorList>
            <person name="Pinnaka A.K."/>
            <person name="Singh H."/>
            <person name="Kaur M."/>
        </authorList>
    </citation>
    <scope>NUCLEOTIDE SEQUENCE [LARGE SCALE GENOMIC DNA]</scope>
    <source>
        <strain evidence="1 2">SMB1</strain>
    </source>
</reference>